<evidence type="ECO:0000313" key="2">
    <source>
        <dbReference type="Proteomes" id="UP000242642"/>
    </source>
</evidence>
<proteinExistence type="predicted"/>
<protein>
    <submittedName>
        <fullName evidence="1">Uncharacterized protein</fullName>
    </submittedName>
</protein>
<sequence length="426" mass="47449">MSQITWGLLAPEKVSSIRRNRSLELNGVIRYYNERAVPGTASVWYGKQLLLAVLGIAVAVKVREGRKKVQNIPVANAIEALAFKVTMLKNKGAVDKRVKGLTKLLLRPFTDFSYKNISKTGFYLVQPMRMSTAQALIPLGLASSSNSRFNSFTLTDLGNELIKKSGAKDLIEILANWVSGDPKLNFSGRVPSNLSCLNVNEPLPKDALKLLREVLVKSSLEGYKEDSIRRRNALCWMETLHQNEEPIDFNSTQPENLSSEHWADIKIGAHFNHVKFLALQVLNQIEGTIADKTSTGITVESLAKNDSIIDAIKLLSDLATNFLNYNNTHPDALKFCRECSLNKNVDGIKSVITNLVSRDMSTLIIQGNSIRPGEAFENRSIDISIKDDSPLGQFPPHISYRISNLYLLNMDLQNQLSNHLAEELLS</sequence>
<dbReference type="Proteomes" id="UP000242642">
    <property type="component" value="Unassembled WGS sequence"/>
</dbReference>
<reference evidence="2" key="1">
    <citation type="submission" date="2016-10" db="EMBL/GenBank/DDBJ databases">
        <authorList>
            <person name="Varghese N."/>
            <person name="Submissions S."/>
        </authorList>
    </citation>
    <scope>NUCLEOTIDE SEQUENCE [LARGE SCALE GENOMIC DNA]</scope>
    <source>
        <strain evidence="2">DSM 18579</strain>
    </source>
</reference>
<keyword evidence="2" id="KW-1185">Reference proteome</keyword>
<name>A0A1I0A0V6_9GAMM</name>
<dbReference type="AlphaFoldDB" id="A0A1I0A0V6"/>
<evidence type="ECO:0000313" key="1">
    <source>
        <dbReference type="EMBL" id="SES87311.1"/>
    </source>
</evidence>
<dbReference type="EMBL" id="FOHV01000004">
    <property type="protein sequence ID" value="SES87311.1"/>
    <property type="molecule type" value="Genomic_DNA"/>
</dbReference>
<dbReference type="OrthoDB" id="7596364at2"/>
<accession>A0A1I0A0V6</accession>
<gene>
    <name evidence="1" type="ORF">SAMN02583745_00783</name>
</gene>
<dbReference type="RefSeq" id="WP_093317968.1">
    <property type="nucleotide sequence ID" value="NZ_FOHV01000004.1"/>
</dbReference>
<organism evidence="1 2">
    <name type="scientific">Thorsellia anophelis DSM 18579</name>
    <dbReference type="NCBI Taxonomy" id="1123402"/>
    <lineage>
        <taxon>Bacteria</taxon>
        <taxon>Pseudomonadati</taxon>
        <taxon>Pseudomonadota</taxon>
        <taxon>Gammaproteobacteria</taxon>
        <taxon>Enterobacterales</taxon>
        <taxon>Thorselliaceae</taxon>
        <taxon>Thorsellia</taxon>
    </lineage>
</organism>
<dbReference type="STRING" id="1123402.SAMN02583745_00783"/>